<dbReference type="EMBL" id="BTGU01000003">
    <property type="protein sequence ID" value="GMN32574.1"/>
    <property type="molecule type" value="Genomic_DNA"/>
</dbReference>
<reference evidence="5" key="1">
    <citation type="submission" date="2023-07" db="EMBL/GenBank/DDBJ databases">
        <title>draft genome sequence of fig (Ficus carica).</title>
        <authorList>
            <person name="Takahashi T."/>
            <person name="Nishimura K."/>
        </authorList>
    </citation>
    <scope>NUCLEOTIDE SEQUENCE</scope>
</reference>
<evidence type="ECO:0000256" key="3">
    <source>
        <dbReference type="ARBA" id="ARBA00023128"/>
    </source>
</evidence>
<accession>A0AA88DB71</accession>
<dbReference type="InterPro" id="IPR057460">
    <property type="entry name" value="CAF17_C"/>
</dbReference>
<dbReference type="Pfam" id="PF25455">
    <property type="entry name" value="Beta-barrel_CAF17_C"/>
    <property type="match status" value="1"/>
</dbReference>
<dbReference type="InterPro" id="IPR017703">
    <property type="entry name" value="YgfZ/GCV_T_CS"/>
</dbReference>
<keyword evidence="2" id="KW-0809">Transit peptide</keyword>
<dbReference type="Gene3D" id="3.30.1360.120">
    <property type="entry name" value="Probable tRNA modification gtpase trme, domain 1"/>
    <property type="match status" value="1"/>
</dbReference>
<evidence type="ECO:0000313" key="6">
    <source>
        <dbReference type="Proteomes" id="UP001187192"/>
    </source>
</evidence>
<dbReference type="AlphaFoldDB" id="A0AA88DB71"/>
<dbReference type="PANTHER" id="PTHR22602:SF0">
    <property type="entry name" value="TRANSFERASE CAF17, MITOCHONDRIAL-RELATED"/>
    <property type="match status" value="1"/>
</dbReference>
<protein>
    <recommendedName>
        <fullName evidence="4">CAF17 C-terminal domain-containing protein</fullName>
    </recommendedName>
</protein>
<dbReference type="InterPro" id="IPR027266">
    <property type="entry name" value="TrmE/GcvT-like"/>
</dbReference>
<keyword evidence="3" id="KW-0496">Mitochondrion</keyword>
<comment type="subcellular location">
    <subcellularLocation>
        <location evidence="1">Mitochondrion</location>
    </subcellularLocation>
</comment>
<comment type="caution">
    <text evidence="5">The sequence shown here is derived from an EMBL/GenBank/DDBJ whole genome shotgun (WGS) entry which is preliminary data.</text>
</comment>
<dbReference type="GO" id="GO:0005759">
    <property type="term" value="C:mitochondrial matrix"/>
    <property type="evidence" value="ECO:0007669"/>
    <property type="project" value="TreeGrafter"/>
</dbReference>
<dbReference type="PANTHER" id="PTHR22602">
    <property type="entry name" value="TRANSFERASE CAF17, MITOCHONDRIAL-RELATED"/>
    <property type="match status" value="1"/>
</dbReference>
<sequence>MQRLRQLSFHLPRTLFSIRTLHTKPDLEKVGPLASLLESRSVVRFRGPDTLKFLQGLLTNDVERRFGEAAAPGAPVTPNLAAVTVPPMYAALLTPQGRFLYDLFLYRPPKTDEKLDPTGSRPGKKNPDEPFELMADVDASVADELLDTLKRYRLRSKVEIENVGQEFSCWQRYGGNLSKAPPHVEEPEAASVGWGSGVDCAAVLSSRGNNHGWQWFKDPRLDCLGFRGIFPSNTTPPLVEADKETDEKNYILWRIENGVAEGSSEIPKGEAMPLEYNLVALNAKSFDKGCYVGQELVARTHHRGVIRKRLLPLRFVDNNGEEVVEQRVSPGSEVVDPESGKKVGTVRAALGCRGLGILRLEEAFKRSGALSIQGQEDVKVETSRPDWWPTEWFQEYEQQTVVA</sequence>
<gene>
    <name evidence="5" type="ORF">TIFTF001_003740</name>
</gene>
<evidence type="ECO:0000259" key="4">
    <source>
        <dbReference type="Pfam" id="PF25455"/>
    </source>
</evidence>
<evidence type="ECO:0000256" key="1">
    <source>
        <dbReference type="ARBA" id="ARBA00004173"/>
    </source>
</evidence>
<keyword evidence="6" id="KW-1185">Reference proteome</keyword>
<dbReference type="FunFam" id="3.30.1360.120:FF:000024">
    <property type="entry name" value="Putative transferase, mitochondrial"/>
    <property type="match status" value="1"/>
</dbReference>
<dbReference type="Proteomes" id="UP001187192">
    <property type="component" value="Unassembled WGS sequence"/>
</dbReference>
<dbReference type="GO" id="GO:0016226">
    <property type="term" value="P:iron-sulfur cluster assembly"/>
    <property type="evidence" value="ECO:0007669"/>
    <property type="project" value="TreeGrafter"/>
</dbReference>
<organism evidence="5 6">
    <name type="scientific">Ficus carica</name>
    <name type="common">Common fig</name>
    <dbReference type="NCBI Taxonomy" id="3494"/>
    <lineage>
        <taxon>Eukaryota</taxon>
        <taxon>Viridiplantae</taxon>
        <taxon>Streptophyta</taxon>
        <taxon>Embryophyta</taxon>
        <taxon>Tracheophyta</taxon>
        <taxon>Spermatophyta</taxon>
        <taxon>Magnoliopsida</taxon>
        <taxon>eudicotyledons</taxon>
        <taxon>Gunneridae</taxon>
        <taxon>Pentapetalae</taxon>
        <taxon>rosids</taxon>
        <taxon>fabids</taxon>
        <taxon>Rosales</taxon>
        <taxon>Moraceae</taxon>
        <taxon>Ficeae</taxon>
        <taxon>Ficus</taxon>
    </lineage>
</organism>
<proteinExistence type="predicted"/>
<evidence type="ECO:0000313" key="5">
    <source>
        <dbReference type="EMBL" id="GMN32574.1"/>
    </source>
</evidence>
<dbReference type="InterPro" id="IPR045179">
    <property type="entry name" value="YgfZ/GcvT"/>
</dbReference>
<dbReference type="NCBIfam" id="TIGR03317">
    <property type="entry name" value="ygfZ_signature"/>
    <property type="match status" value="1"/>
</dbReference>
<dbReference type="Gramene" id="FCD_00006731-RA">
    <property type="protein sequence ID" value="FCD_00006731-RA:cds"/>
    <property type="gene ID" value="FCD_00006731"/>
</dbReference>
<evidence type="ECO:0000256" key="2">
    <source>
        <dbReference type="ARBA" id="ARBA00022946"/>
    </source>
</evidence>
<dbReference type="SUPFAM" id="SSF103025">
    <property type="entry name" value="Folate-binding domain"/>
    <property type="match status" value="1"/>
</dbReference>
<feature type="domain" description="CAF17 C-terminal" evidence="4">
    <location>
        <begin position="307"/>
        <end position="389"/>
    </location>
</feature>
<name>A0AA88DB71_FICCA</name>